<dbReference type="AlphaFoldDB" id="A4F9L8"/>
<keyword evidence="2" id="KW-1185">Reference proteome</keyword>
<evidence type="ECO:0000313" key="2">
    <source>
        <dbReference type="Proteomes" id="UP000006728"/>
    </source>
</evidence>
<reference evidence="1 2" key="1">
    <citation type="journal article" date="2007" name="Nat. Biotechnol.">
        <title>Complete genome sequence of the erythromycin-producing bacterium Saccharopolyspora erythraea NRRL23338.</title>
        <authorList>
            <person name="Oliynyk M."/>
            <person name="Samborskyy M."/>
            <person name="Lester J.B."/>
            <person name="Mironenko T."/>
            <person name="Scott N."/>
            <person name="Dickens S."/>
            <person name="Haydock S.F."/>
            <person name="Leadlay P.F."/>
        </authorList>
    </citation>
    <scope>NUCLEOTIDE SEQUENCE [LARGE SCALE GENOMIC DNA]</scope>
    <source>
        <strain evidence="2">ATCC 11635 / DSM 40517 / JCM 4748 / NBRC 13426 / NCIMB 8594 / NRRL 2338</strain>
    </source>
</reference>
<protein>
    <submittedName>
        <fullName evidence="1">Uncharacterized protein</fullName>
    </submittedName>
</protein>
<gene>
    <name evidence="1" type="ordered locus">SACE_1421</name>
</gene>
<organism evidence="1 2">
    <name type="scientific">Saccharopolyspora erythraea (strain ATCC 11635 / DSM 40517 / JCM 4748 / NBRC 13426 / NCIMB 8594 / NRRL 2338)</name>
    <dbReference type="NCBI Taxonomy" id="405948"/>
    <lineage>
        <taxon>Bacteria</taxon>
        <taxon>Bacillati</taxon>
        <taxon>Actinomycetota</taxon>
        <taxon>Actinomycetes</taxon>
        <taxon>Pseudonocardiales</taxon>
        <taxon>Pseudonocardiaceae</taxon>
        <taxon>Saccharopolyspora</taxon>
    </lineage>
</organism>
<dbReference type="Proteomes" id="UP000006728">
    <property type="component" value="Chromosome"/>
</dbReference>
<dbReference type="KEGG" id="sen:SACE_1421"/>
<accession>A4F9L8</accession>
<proteinExistence type="predicted"/>
<dbReference type="HOGENOM" id="CLU_1502429_0_0_11"/>
<evidence type="ECO:0000313" key="1">
    <source>
        <dbReference type="EMBL" id="CAM00743.1"/>
    </source>
</evidence>
<dbReference type="STRING" id="405948.SACE_1421"/>
<name>A4F9L8_SACEN</name>
<dbReference type="EMBL" id="AM420293">
    <property type="protein sequence ID" value="CAM00743.1"/>
    <property type="molecule type" value="Genomic_DNA"/>
</dbReference>
<sequence>MRRIRRASAGYRRARRSLDVGERAGHWIPASTWATLLHSRQVFHSQACSESSTLMDVPHRVLTRVSSVKPPRGRLWRVAWRSPSPGCQWNGWGTLDHRLHASLERYRQNRPGAPTAGALVRRTERTVISPCSVERFSLCRFMKHWSITATGDARAGEAFLRFLHGQKWRREPESSSARG</sequence>